<dbReference type="InterPro" id="IPR013022">
    <property type="entry name" value="Xyl_isomerase-like_TIM-brl"/>
</dbReference>
<dbReference type="EMBL" id="JAJEQC010000024">
    <property type="protein sequence ID" value="MCC2138014.1"/>
    <property type="molecule type" value="Genomic_DNA"/>
</dbReference>
<dbReference type="PANTHER" id="PTHR12110">
    <property type="entry name" value="HYDROXYPYRUVATE ISOMERASE"/>
    <property type="match status" value="1"/>
</dbReference>
<dbReference type="InterPro" id="IPR036237">
    <property type="entry name" value="Xyl_isomerase-like_sf"/>
</dbReference>
<dbReference type="SUPFAM" id="SSF51658">
    <property type="entry name" value="Xylose isomerase-like"/>
    <property type="match status" value="1"/>
</dbReference>
<evidence type="ECO:0000313" key="3">
    <source>
        <dbReference type="Proteomes" id="UP001199424"/>
    </source>
</evidence>
<dbReference type="PANTHER" id="PTHR12110:SF53">
    <property type="entry name" value="BLR5974 PROTEIN"/>
    <property type="match status" value="1"/>
</dbReference>
<gene>
    <name evidence="2" type="ORF">LKD31_13535</name>
</gene>
<dbReference type="GO" id="GO:0016853">
    <property type="term" value="F:isomerase activity"/>
    <property type="evidence" value="ECO:0007669"/>
    <property type="project" value="UniProtKB-KW"/>
</dbReference>
<comment type="caution">
    <text evidence="2">The sequence shown here is derived from an EMBL/GenBank/DDBJ whole genome shotgun (WGS) entry which is preliminary data.</text>
</comment>
<evidence type="ECO:0000313" key="2">
    <source>
        <dbReference type="EMBL" id="MCC2138014.1"/>
    </source>
</evidence>
<reference evidence="2" key="1">
    <citation type="submission" date="2021-10" db="EMBL/GenBank/DDBJ databases">
        <title>Anaerobic single-cell dispensing facilitates the cultivation of human gut bacteria.</title>
        <authorList>
            <person name="Afrizal A."/>
        </authorList>
    </citation>
    <scope>NUCLEOTIDE SEQUENCE</scope>
    <source>
        <strain evidence="2">CLA-AA-H250</strain>
    </source>
</reference>
<organism evidence="2 3">
    <name type="scientific">Hominenteromicrobium mulieris</name>
    <dbReference type="NCBI Taxonomy" id="2885357"/>
    <lineage>
        <taxon>Bacteria</taxon>
        <taxon>Bacillati</taxon>
        <taxon>Bacillota</taxon>
        <taxon>Clostridia</taxon>
        <taxon>Eubacteriales</taxon>
        <taxon>Oscillospiraceae</taxon>
        <taxon>Hominenteromicrobium</taxon>
    </lineage>
</organism>
<dbReference type="Gene3D" id="3.20.20.150">
    <property type="entry name" value="Divalent-metal-dependent TIM barrel enzymes"/>
    <property type="match status" value="1"/>
</dbReference>
<sequence>MTQFTLSAFADEASPEFDRQIAALHRKHISLMEIRGVDGKGILDLTDEELDVVEKKLAAGNIGISAIGSPIGKIGIEDDFAPHFEKFKRAVEIAKKLHTTRIRMFSFYIPEGKNPEIYHDTVIERIQKMVDYGEANGVHCCHENEKGIYGDTLKRVEKLHKAIPALRCVFDPANYIQCGDDPAVNFKALAPIIDYMHIKDALFKDGSVVPAGEGDGSVPSILKTLAETGKPYMLTLEPHLYDFSGLQNLQGEDVLHKRVYKDADEAFDVASDALHDILKTIE</sequence>
<dbReference type="RefSeq" id="WP_308450122.1">
    <property type="nucleotide sequence ID" value="NZ_JAJEQC010000024.1"/>
</dbReference>
<dbReference type="InterPro" id="IPR050312">
    <property type="entry name" value="IolE/XylAMocC-like"/>
</dbReference>
<dbReference type="AlphaFoldDB" id="A0AAE3AK41"/>
<accession>A0AAE3AK41</accession>
<proteinExistence type="predicted"/>
<evidence type="ECO:0000259" key="1">
    <source>
        <dbReference type="Pfam" id="PF01261"/>
    </source>
</evidence>
<protein>
    <submittedName>
        <fullName evidence="2">Sugar phosphate isomerase/epimerase</fullName>
    </submittedName>
</protein>
<dbReference type="Proteomes" id="UP001199424">
    <property type="component" value="Unassembled WGS sequence"/>
</dbReference>
<feature type="domain" description="Xylose isomerase-like TIM barrel" evidence="1">
    <location>
        <begin position="41"/>
        <end position="239"/>
    </location>
</feature>
<keyword evidence="2" id="KW-0413">Isomerase</keyword>
<keyword evidence="3" id="KW-1185">Reference proteome</keyword>
<name>A0AAE3AK41_9FIRM</name>
<dbReference type="Pfam" id="PF01261">
    <property type="entry name" value="AP_endonuc_2"/>
    <property type="match status" value="1"/>
</dbReference>